<accession>A0ABD1GK57</accession>
<protein>
    <submittedName>
        <fullName evidence="1">Uncharacterized protein</fullName>
    </submittedName>
</protein>
<comment type="caution">
    <text evidence="1">The sequence shown here is derived from an EMBL/GenBank/DDBJ whole genome shotgun (WGS) entry which is preliminary data.</text>
</comment>
<keyword evidence="2" id="KW-1185">Reference proteome</keyword>
<reference evidence="1 2" key="1">
    <citation type="submission" date="2024-06" db="EMBL/GenBank/DDBJ databases">
        <title>A chromosome level genome sequence of Diviner's sage (Salvia divinorum).</title>
        <authorList>
            <person name="Ford S.A."/>
            <person name="Ro D.-K."/>
            <person name="Ness R.W."/>
            <person name="Phillips M.A."/>
        </authorList>
    </citation>
    <scope>NUCLEOTIDE SEQUENCE [LARGE SCALE GENOMIC DNA]</scope>
    <source>
        <strain evidence="1">SAF-2024a</strain>
        <tissue evidence="1">Leaf</tissue>
    </source>
</reference>
<organism evidence="1 2">
    <name type="scientific">Salvia divinorum</name>
    <name type="common">Maria pastora</name>
    <name type="synonym">Diviner's sage</name>
    <dbReference type="NCBI Taxonomy" id="28513"/>
    <lineage>
        <taxon>Eukaryota</taxon>
        <taxon>Viridiplantae</taxon>
        <taxon>Streptophyta</taxon>
        <taxon>Embryophyta</taxon>
        <taxon>Tracheophyta</taxon>
        <taxon>Spermatophyta</taxon>
        <taxon>Magnoliopsida</taxon>
        <taxon>eudicotyledons</taxon>
        <taxon>Gunneridae</taxon>
        <taxon>Pentapetalae</taxon>
        <taxon>asterids</taxon>
        <taxon>lamiids</taxon>
        <taxon>Lamiales</taxon>
        <taxon>Lamiaceae</taxon>
        <taxon>Nepetoideae</taxon>
        <taxon>Mentheae</taxon>
        <taxon>Salviinae</taxon>
        <taxon>Salvia</taxon>
        <taxon>Salvia subgen. Calosphace</taxon>
    </lineage>
</organism>
<dbReference type="AlphaFoldDB" id="A0ABD1GK57"/>
<dbReference type="Proteomes" id="UP001567538">
    <property type="component" value="Unassembled WGS sequence"/>
</dbReference>
<evidence type="ECO:0000313" key="1">
    <source>
        <dbReference type="EMBL" id="KAL1544495.1"/>
    </source>
</evidence>
<dbReference type="EMBL" id="JBEAFC010000008">
    <property type="protein sequence ID" value="KAL1544495.1"/>
    <property type="molecule type" value="Genomic_DNA"/>
</dbReference>
<evidence type="ECO:0000313" key="2">
    <source>
        <dbReference type="Proteomes" id="UP001567538"/>
    </source>
</evidence>
<proteinExistence type="predicted"/>
<name>A0ABD1GK57_SALDI</name>
<sequence length="133" mass="15081">MSLRFGDFEESNIVNPHMNDQRHESNSTTLMVLNFLHRKERVQQHLATCRTLPEELNKRTKLKSEGDELTAQERNRVTTLAACGTLVAELSFLPIPGFLTFKVEEAHSSLSKETSNVSTNILSTSDRLGLYNF</sequence>
<gene>
    <name evidence="1" type="ORF">AAHA92_21339</name>
</gene>